<dbReference type="GO" id="GO:0005737">
    <property type="term" value="C:cytoplasm"/>
    <property type="evidence" value="ECO:0007669"/>
    <property type="project" value="TreeGrafter"/>
</dbReference>
<reference evidence="2 3" key="1">
    <citation type="journal article" date="2013" name="ISME J.">
        <title>A metabolic model for members of the genus Tetrasphaera involved in enhanced biological phosphorus removal.</title>
        <authorList>
            <person name="Kristiansen R."/>
            <person name="Nguyen H.T.T."/>
            <person name="Saunders A.M."/>
            <person name="Nielsen J.L."/>
            <person name="Wimmer R."/>
            <person name="Le V.Q."/>
            <person name="McIlroy S.J."/>
            <person name="Petrovski S."/>
            <person name="Seviour R.J."/>
            <person name="Calteau A."/>
            <person name="Nielsen K.L."/>
            <person name="Nielsen P.H."/>
        </authorList>
    </citation>
    <scope>NUCLEOTIDE SEQUENCE [LARGE SCALE GENOMIC DNA]</scope>
    <source>
        <strain evidence="2 3">Lp2</strain>
    </source>
</reference>
<accession>N0E0C1</accession>
<sequence length="151" mass="15523">MSRCAVLGPGGVGGLLAVSLTDAGHEVVVVARTSSVETLRESGFHLSSPVFGERVTRPDVVDRLDRDVDAVLVATKATAEVTSVVCAEGGPCDPAPTLAAFRSFGPGTKSSMLRDAEAGNTLELDTIGRAARAHGIPIPRTEALVDQLAST</sequence>
<evidence type="ECO:0000259" key="1">
    <source>
        <dbReference type="Pfam" id="PF02558"/>
    </source>
</evidence>
<dbReference type="SUPFAM" id="SSF48179">
    <property type="entry name" value="6-phosphogluconate dehydrogenase C-terminal domain-like"/>
    <property type="match status" value="1"/>
</dbReference>
<dbReference type="PANTHER" id="PTHR21708:SF26">
    <property type="entry name" value="2-DEHYDROPANTOATE 2-REDUCTASE"/>
    <property type="match status" value="1"/>
</dbReference>
<name>N0E0C1_9MICO</name>
<keyword evidence="3" id="KW-1185">Reference proteome</keyword>
<dbReference type="PANTHER" id="PTHR21708">
    <property type="entry name" value="PROBABLE 2-DEHYDROPANTOATE 2-REDUCTASE"/>
    <property type="match status" value="1"/>
</dbReference>
<dbReference type="STRING" id="1193181.BN10_560010"/>
<dbReference type="Gene3D" id="3.40.50.720">
    <property type="entry name" value="NAD(P)-binding Rossmann-like Domain"/>
    <property type="match status" value="1"/>
</dbReference>
<dbReference type="AlphaFoldDB" id="N0E0C1"/>
<dbReference type="Pfam" id="PF02558">
    <property type="entry name" value="ApbA"/>
    <property type="match status" value="1"/>
</dbReference>
<gene>
    <name evidence="2" type="ORF">BN10_560010</name>
</gene>
<comment type="caution">
    <text evidence="2">The sequence shown here is derived from an EMBL/GenBank/DDBJ whole genome shotgun (WGS) entry which is preliminary data.</text>
</comment>
<dbReference type="EMBL" id="CAIZ01000126">
    <property type="protein sequence ID" value="CCH70317.1"/>
    <property type="molecule type" value="Genomic_DNA"/>
</dbReference>
<feature type="domain" description="Ketopantoate reductase N-terminal" evidence="1">
    <location>
        <begin position="5"/>
        <end position="80"/>
    </location>
</feature>
<dbReference type="RefSeq" id="WP_010850166.1">
    <property type="nucleotide sequence ID" value="NZ_HF570956.1"/>
</dbReference>
<protein>
    <recommendedName>
        <fullName evidence="1">Ketopantoate reductase N-terminal domain-containing protein</fullName>
    </recommendedName>
</protein>
<dbReference type="InterPro" id="IPR036291">
    <property type="entry name" value="NAD(P)-bd_dom_sf"/>
</dbReference>
<dbReference type="InterPro" id="IPR013332">
    <property type="entry name" value="KPR_N"/>
</dbReference>
<evidence type="ECO:0000313" key="3">
    <source>
        <dbReference type="Proteomes" id="UP000013167"/>
    </source>
</evidence>
<dbReference type="HOGENOM" id="CLU_1730529_0_0_11"/>
<dbReference type="SUPFAM" id="SSF51735">
    <property type="entry name" value="NAD(P)-binding Rossmann-fold domains"/>
    <property type="match status" value="1"/>
</dbReference>
<dbReference type="Proteomes" id="UP000013167">
    <property type="component" value="Unassembled WGS sequence"/>
</dbReference>
<organism evidence="2 3">
    <name type="scientific">Phycicoccus elongatus Lp2</name>
    <dbReference type="NCBI Taxonomy" id="1193181"/>
    <lineage>
        <taxon>Bacteria</taxon>
        <taxon>Bacillati</taxon>
        <taxon>Actinomycetota</taxon>
        <taxon>Actinomycetes</taxon>
        <taxon>Micrococcales</taxon>
        <taxon>Intrasporangiaceae</taxon>
        <taxon>Phycicoccus</taxon>
    </lineage>
</organism>
<dbReference type="InterPro" id="IPR051402">
    <property type="entry name" value="KPR-Related"/>
</dbReference>
<dbReference type="InterPro" id="IPR008927">
    <property type="entry name" value="6-PGluconate_DH-like_C_sf"/>
</dbReference>
<evidence type="ECO:0000313" key="2">
    <source>
        <dbReference type="EMBL" id="CCH70317.1"/>
    </source>
</evidence>
<proteinExistence type="predicted"/>